<evidence type="ECO:0000256" key="1">
    <source>
        <dbReference type="SAM" id="MobiDB-lite"/>
    </source>
</evidence>
<keyword evidence="3" id="KW-1185">Reference proteome</keyword>
<feature type="region of interest" description="Disordered" evidence="1">
    <location>
        <begin position="22"/>
        <end position="47"/>
    </location>
</feature>
<dbReference type="EMBL" id="BMAU01021232">
    <property type="protein sequence ID" value="GFY02006.1"/>
    <property type="molecule type" value="Genomic_DNA"/>
</dbReference>
<dbReference type="AlphaFoldDB" id="A0A8X6RWM7"/>
<gene>
    <name evidence="2" type="ORF">TNCV_5098671</name>
</gene>
<protein>
    <submittedName>
        <fullName evidence="2">Uncharacterized protein</fullName>
    </submittedName>
</protein>
<feature type="region of interest" description="Disordered" evidence="1">
    <location>
        <begin position="66"/>
        <end position="96"/>
    </location>
</feature>
<comment type="caution">
    <text evidence="2">The sequence shown here is derived from an EMBL/GenBank/DDBJ whole genome shotgun (WGS) entry which is preliminary data.</text>
</comment>
<sequence>MRIQSGTVYPTECEVLHEEHLPPTTNACGSRSSSNYTPQNTTFSPNDLNMQISNVAYIIAALHENYRRQTSSAPPTRDEDNTPTDTLQIPHHTTHSLDRFNVHRSLHGGSLVVLGSNS</sequence>
<name>A0A8X6RWM7_TRICX</name>
<accession>A0A8X6RWM7</accession>
<evidence type="ECO:0000313" key="3">
    <source>
        <dbReference type="Proteomes" id="UP000887159"/>
    </source>
</evidence>
<proteinExistence type="predicted"/>
<reference evidence="2" key="1">
    <citation type="submission" date="2020-08" db="EMBL/GenBank/DDBJ databases">
        <title>Multicomponent nature underlies the extraordinary mechanical properties of spider dragline silk.</title>
        <authorList>
            <person name="Kono N."/>
            <person name="Nakamura H."/>
            <person name="Mori M."/>
            <person name="Yoshida Y."/>
            <person name="Ohtoshi R."/>
            <person name="Malay A.D."/>
            <person name="Moran D.A.P."/>
            <person name="Tomita M."/>
            <person name="Numata K."/>
            <person name="Arakawa K."/>
        </authorList>
    </citation>
    <scope>NUCLEOTIDE SEQUENCE</scope>
</reference>
<feature type="compositionally biased region" description="Polar residues" evidence="1">
    <location>
        <begin position="23"/>
        <end position="47"/>
    </location>
</feature>
<evidence type="ECO:0000313" key="2">
    <source>
        <dbReference type="EMBL" id="GFY02006.1"/>
    </source>
</evidence>
<dbReference type="Proteomes" id="UP000887159">
    <property type="component" value="Unassembled WGS sequence"/>
</dbReference>
<organism evidence="2 3">
    <name type="scientific">Trichonephila clavipes</name>
    <name type="common">Golden silk orbweaver</name>
    <name type="synonym">Nephila clavipes</name>
    <dbReference type="NCBI Taxonomy" id="2585209"/>
    <lineage>
        <taxon>Eukaryota</taxon>
        <taxon>Metazoa</taxon>
        <taxon>Ecdysozoa</taxon>
        <taxon>Arthropoda</taxon>
        <taxon>Chelicerata</taxon>
        <taxon>Arachnida</taxon>
        <taxon>Araneae</taxon>
        <taxon>Araneomorphae</taxon>
        <taxon>Entelegynae</taxon>
        <taxon>Araneoidea</taxon>
        <taxon>Nephilidae</taxon>
        <taxon>Trichonephila</taxon>
    </lineage>
</organism>